<reference evidence="1" key="1">
    <citation type="submission" date="2025-02" db="EMBL/GenBank/DDBJ databases">
        <authorList>
            <consortium name="NCBI Genome Project"/>
        </authorList>
    </citation>
    <scope>NUCLEOTIDE SEQUENCE</scope>
</reference>
<dbReference type="KEGG" id="ang:An15g03310"/>
<sequence length="84" mass="9852">MDKSLRQWLEYWQIDSQKQRATCEERLAATLIGSGLDWVREAFTSWRQYEGQFPGSQGGFPMRRKATMEAGQHHHHLTTCDPDR</sequence>
<accession>A0AAJ8E052</accession>
<dbReference type="RefSeq" id="XP_059602510.1">
    <property type="nucleotide sequence ID" value="XM_059744587.1"/>
</dbReference>
<gene>
    <name evidence="1" type="ORF">An15g03310</name>
</gene>
<dbReference type="GeneID" id="84593155"/>
<name>A0AAJ8E052_ASPNG</name>
<proteinExistence type="predicted"/>
<organism evidence="1">
    <name type="scientific">Aspergillus niger</name>
    <dbReference type="NCBI Taxonomy" id="5061"/>
    <lineage>
        <taxon>Eukaryota</taxon>
        <taxon>Fungi</taxon>
        <taxon>Dikarya</taxon>
        <taxon>Ascomycota</taxon>
        <taxon>Pezizomycotina</taxon>
        <taxon>Eurotiomycetes</taxon>
        <taxon>Eurotiomycetidae</taxon>
        <taxon>Eurotiales</taxon>
        <taxon>Aspergillaceae</taxon>
        <taxon>Aspergillus</taxon>
        <taxon>Aspergillus subgen. Circumdati</taxon>
    </lineage>
</organism>
<dbReference type="AlphaFoldDB" id="A0AAJ8E052"/>
<reference evidence="1" key="2">
    <citation type="submission" date="2025-08" db="UniProtKB">
        <authorList>
            <consortium name="RefSeq"/>
        </authorList>
    </citation>
    <scope>IDENTIFICATION</scope>
</reference>
<evidence type="ECO:0008006" key="2">
    <source>
        <dbReference type="Google" id="ProtNLM"/>
    </source>
</evidence>
<evidence type="ECO:0000313" key="1">
    <source>
        <dbReference type="RefSeq" id="XP_059602510.1"/>
    </source>
</evidence>
<protein>
    <recommendedName>
        <fullName evidence="2">Transposase</fullName>
    </recommendedName>
</protein>
<dbReference type="VEuPathDB" id="FungiDB:An15g03310"/>